<dbReference type="Gene3D" id="3.20.20.70">
    <property type="entry name" value="Aldolase class I"/>
    <property type="match status" value="1"/>
</dbReference>
<proteinExistence type="predicted"/>
<dbReference type="EMBL" id="FOXH01000020">
    <property type="protein sequence ID" value="SFQ45876.1"/>
    <property type="molecule type" value="Genomic_DNA"/>
</dbReference>
<keyword evidence="4" id="KW-1185">Reference proteome</keyword>
<feature type="domain" description="Pyruvate carboxyltransferase" evidence="2">
    <location>
        <begin position="2"/>
        <end position="251"/>
    </location>
</feature>
<name>A0A1I5YNQ7_9BACT</name>
<dbReference type="AlphaFoldDB" id="A0A1I5YNQ7"/>
<evidence type="ECO:0000313" key="4">
    <source>
        <dbReference type="Proteomes" id="UP000199306"/>
    </source>
</evidence>
<dbReference type="GO" id="GO:0003852">
    <property type="term" value="F:2-isopropylmalate synthase activity"/>
    <property type="evidence" value="ECO:0007669"/>
    <property type="project" value="TreeGrafter"/>
</dbReference>
<evidence type="ECO:0000256" key="1">
    <source>
        <dbReference type="ARBA" id="ARBA00023211"/>
    </source>
</evidence>
<dbReference type="OrthoDB" id="9804858at2"/>
<dbReference type="Pfam" id="PF00682">
    <property type="entry name" value="HMGL-like"/>
    <property type="match status" value="1"/>
</dbReference>
<evidence type="ECO:0000259" key="2">
    <source>
        <dbReference type="PROSITE" id="PS50991"/>
    </source>
</evidence>
<keyword evidence="1" id="KW-0464">Manganese</keyword>
<dbReference type="SUPFAM" id="SSF51569">
    <property type="entry name" value="Aldolase"/>
    <property type="match status" value="1"/>
</dbReference>
<dbReference type="PANTHER" id="PTHR10277:SF9">
    <property type="entry name" value="2-ISOPROPYLMALATE SYNTHASE 1, CHLOROPLASTIC-RELATED"/>
    <property type="match status" value="1"/>
</dbReference>
<organism evidence="3 4">
    <name type="scientific">Pseudarcicella hirudinis</name>
    <dbReference type="NCBI Taxonomy" id="1079859"/>
    <lineage>
        <taxon>Bacteria</taxon>
        <taxon>Pseudomonadati</taxon>
        <taxon>Bacteroidota</taxon>
        <taxon>Cytophagia</taxon>
        <taxon>Cytophagales</taxon>
        <taxon>Flectobacillaceae</taxon>
        <taxon>Pseudarcicella</taxon>
    </lineage>
</organism>
<reference evidence="3 4" key="1">
    <citation type="submission" date="2016-10" db="EMBL/GenBank/DDBJ databases">
        <authorList>
            <person name="de Groot N.N."/>
        </authorList>
    </citation>
    <scope>NUCLEOTIDE SEQUENCE [LARGE SCALE GENOMIC DNA]</scope>
    <source>
        <strain evidence="4">E92,LMG 26720,CCM 7988</strain>
    </source>
</reference>
<dbReference type="GO" id="GO:0009098">
    <property type="term" value="P:L-leucine biosynthetic process"/>
    <property type="evidence" value="ECO:0007669"/>
    <property type="project" value="TreeGrafter"/>
</dbReference>
<dbReference type="InterPro" id="IPR050073">
    <property type="entry name" value="2-IPM_HCS-like"/>
</dbReference>
<dbReference type="CDD" id="cd07944">
    <property type="entry name" value="DRE_TIM_HOA_like"/>
    <property type="match status" value="1"/>
</dbReference>
<protein>
    <submittedName>
        <fullName evidence="3">4-hydroxy 2-oxovalerate aldolase</fullName>
    </submittedName>
</protein>
<dbReference type="PANTHER" id="PTHR10277">
    <property type="entry name" value="HOMOCITRATE SYNTHASE-RELATED"/>
    <property type="match status" value="1"/>
</dbReference>
<accession>A0A1I5YNQ7</accession>
<gene>
    <name evidence="3" type="ORF">SAMN04515674_12042</name>
</gene>
<dbReference type="Proteomes" id="UP000199306">
    <property type="component" value="Unassembled WGS sequence"/>
</dbReference>
<dbReference type="InterPro" id="IPR000891">
    <property type="entry name" value="PYR_CT"/>
</dbReference>
<dbReference type="RefSeq" id="WP_092019616.1">
    <property type="nucleotide sequence ID" value="NZ_FOXH01000020.1"/>
</dbReference>
<dbReference type="STRING" id="1079859.SAMN04515674_12042"/>
<dbReference type="PROSITE" id="PS50991">
    <property type="entry name" value="PYR_CT"/>
    <property type="match status" value="1"/>
</dbReference>
<sequence>MFKILDCTIRDGGYYTNWDFDKPLVDQYIQSMNQLPVDYLEIGYRSIAIKDYLGKYFYSPVYELEDLRKKSGKKLVIILNEKDIRVEHLNEVLGPVRGLIDMVRIAIDPEHLGRALILAEGVKKMGFEVGFNVMYMSKWKQYGDFIKELKNVDGIADYFYMVDSYGGVYPNDVIETIGLVKAETSVKIGFHGHNNLEMALINSLTAIEHGAEIIDATVWGMGRGAGNLKTELFLTVLNSKFGLPVNFNALGNVVNAFDAVLEKYGWGTNLPYMISGSNSLPQKDVMDWVTTRFYSFNSIIQALQNQKEKVKDNETLPVFTPEKSVKEVLIIGGGKNASEHAAGIKEFIKSRDNITIIHSSSKNAYHYKDLDTEQVFCLVGSEGHRMEQVFTDLGDFNGICVLPPFPRKMGTYVPSNVHDKTFELEAITFTDKFKDSHTALALQTASVLGAEKIYLVGYDGYQDFPITQKERDLTEENELLFDLFGKQSKEKLVALTPSRYKNLLADSIYSMIYG</sequence>
<dbReference type="InterPro" id="IPR013785">
    <property type="entry name" value="Aldolase_TIM"/>
</dbReference>
<evidence type="ECO:0000313" key="3">
    <source>
        <dbReference type="EMBL" id="SFQ45876.1"/>
    </source>
</evidence>